<feature type="signal peptide" evidence="1">
    <location>
        <begin position="1"/>
        <end position="18"/>
    </location>
</feature>
<reference evidence="2 3" key="1">
    <citation type="submission" date="2023-03" db="EMBL/GenBank/DDBJ databases">
        <title>Draft genome sequence of Thalassotalea eurytherma JCM 18482T.</title>
        <authorList>
            <person name="Sawabe T."/>
        </authorList>
    </citation>
    <scope>NUCLEOTIDE SEQUENCE [LARGE SCALE GENOMIC DNA]</scope>
    <source>
        <strain evidence="2 3">JCM 18482</strain>
    </source>
</reference>
<keyword evidence="1" id="KW-0732">Signal</keyword>
<name>A0ABQ6H6A0_9GAMM</name>
<evidence type="ECO:0008006" key="4">
    <source>
        <dbReference type="Google" id="ProtNLM"/>
    </source>
</evidence>
<evidence type="ECO:0000313" key="3">
    <source>
        <dbReference type="Proteomes" id="UP001157133"/>
    </source>
</evidence>
<feature type="chain" id="PRO_5046731727" description="Adhesin domain-containing protein" evidence="1">
    <location>
        <begin position="19"/>
        <end position="244"/>
    </location>
</feature>
<evidence type="ECO:0000313" key="2">
    <source>
        <dbReference type="EMBL" id="GLX83678.1"/>
    </source>
</evidence>
<dbReference type="EMBL" id="BSSU01000020">
    <property type="protein sequence ID" value="GLX83678.1"/>
    <property type="molecule type" value="Genomic_DNA"/>
</dbReference>
<accession>A0ABQ6H6A0</accession>
<dbReference type="Proteomes" id="UP001157133">
    <property type="component" value="Unassembled WGS sequence"/>
</dbReference>
<gene>
    <name evidence="2" type="ORF">theurythT_31310</name>
</gene>
<comment type="caution">
    <text evidence="2">The sequence shown here is derived from an EMBL/GenBank/DDBJ whole genome shotgun (WGS) entry which is preliminary data.</text>
</comment>
<evidence type="ECO:0000256" key="1">
    <source>
        <dbReference type="SAM" id="SignalP"/>
    </source>
</evidence>
<sequence>MKTLLAVLLSSSAFLANAHIFSNDEFEKVETKTLSLPASSLDNFSIEAGAGSLTIIGHHNNVIEVTADIYQNEVGAKYCLSLAPKSSDDSKAKLKANSCENNNHTKINLAVYVPNQLLTDVSDGSGPINISQASVTVINDGSGEIKIADNLTALTINDGSGQIDVNNQKGKLVINDGSGSVKVKGVEGDVRISDGSGSIDVADVAGQVSVSDGSGSISVDNAYNFELLSDGSGSVNVSNVERRK</sequence>
<dbReference type="RefSeq" id="WP_284209159.1">
    <property type="nucleotide sequence ID" value="NZ_BSSU01000020.1"/>
</dbReference>
<keyword evidence="3" id="KW-1185">Reference proteome</keyword>
<protein>
    <recommendedName>
        <fullName evidence="4">Adhesin domain-containing protein</fullName>
    </recommendedName>
</protein>
<organism evidence="2 3">
    <name type="scientific">Thalassotalea eurytherma</name>
    <dbReference type="NCBI Taxonomy" id="1144278"/>
    <lineage>
        <taxon>Bacteria</taxon>
        <taxon>Pseudomonadati</taxon>
        <taxon>Pseudomonadota</taxon>
        <taxon>Gammaproteobacteria</taxon>
        <taxon>Alteromonadales</taxon>
        <taxon>Colwelliaceae</taxon>
        <taxon>Thalassotalea</taxon>
    </lineage>
</organism>
<proteinExistence type="predicted"/>